<proteinExistence type="predicted"/>
<evidence type="ECO:0000313" key="3">
    <source>
        <dbReference type="Proteomes" id="UP000256899"/>
    </source>
</evidence>
<dbReference type="NCBIfam" id="TIGR02532">
    <property type="entry name" value="IV_pilin_GFxxxE"/>
    <property type="match status" value="1"/>
</dbReference>
<feature type="transmembrane region" description="Helical" evidence="1">
    <location>
        <begin position="29"/>
        <end position="51"/>
    </location>
</feature>
<dbReference type="RefSeq" id="WP_116016962.1">
    <property type="nucleotide sequence ID" value="NZ_QUOT01000001.1"/>
</dbReference>
<accession>A0A3E0U4G7</accession>
<protein>
    <submittedName>
        <fullName evidence="2">Prepilin-type N-terminal cleavage/methylation domain-containing protein</fullName>
    </submittedName>
</protein>
<dbReference type="AlphaFoldDB" id="A0A3E0U4G7"/>
<gene>
    <name evidence="2" type="ORF">DXX94_14480</name>
</gene>
<dbReference type="Pfam" id="PF07963">
    <property type="entry name" value="N_methyl"/>
    <property type="match status" value="1"/>
</dbReference>
<keyword evidence="1" id="KW-1133">Transmembrane helix</keyword>
<dbReference type="InterPro" id="IPR012902">
    <property type="entry name" value="N_methyl_site"/>
</dbReference>
<name>A0A3E0U4G7_9GAMM</name>
<keyword evidence="1" id="KW-0812">Transmembrane</keyword>
<dbReference type="Proteomes" id="UP000256899">
    <property type="component" value="Unassembled WGS sequence"/>
</dbReference>
<reference evidence="3" key="1">
    <citation type="submission" date="2018-08" db="EMBL/GenBank/DDBJ databases">
        <title>Thalassotalea euphylliae genome.</title>
        <authorList>
            <person name="Summers S."/>
            <person name="Rice S.A."/>
            <person name="Freckelton M.L."/>
            <person name="Nedved B.T."/>
            <person name="Hadfield M.G."/>
        </authorList>
    </citation>
    <scope>NUCLEOTIDE SEQUENCE [LARGE SCALE GENOMIC DNA]</scope>
    <source>
        <strain evidence="3">H3</strain>
    </source>
</reference>
<evidence type="ECO:0000256" key="1">
    <source>
        <dbReference type="SAM" id="Phobius"/>
    </source>
</evidence>
<keyword evidence="3" id="KW-1185">Reference proteome</keyword>
<evidence type="ECO:0000313" key="2">
    <source>
        <dbReference type="EMBL" id="REL31826.1"/>
    </source>
</evidence>
<comment type="caution">
    <text evidence="2">The sequence shown here is derived from an EMBL/GenBank/DDBJ whole genome shotgun (WGS) entry which is preliminary data.</text>
</comment>
<sequence length="217" mass="23687">MRTNKSGMCIKSINRVQQCQYSHNRGFTLIELIIGIVVLSISFSVITSLVMPATVQSANQLQQVRAAELAQTVMNDILARSFDENSDHAGGIARCGEPSSNPCTAHNLLVLGNNGDLVSNDGESNRTLYDDVDDYLCINKADPENPEGLDCADLSKWGNTSFANDLYTGFRLIVDVFYDGDYDGVDDGRIANAKLIELRVIPPDGDAIVVTSYKVNF</sequence>
<organism evidence="2 3">
    <name type="scientific">Thalassotalea euphylliae</name>
    <dbReference type="NCBI Taxonomy" id="1655234"/>
    <lineage>
        <taxon>Bacteria</taxon>
        <taxon>Pseudomonadati</taxon>
        <taxon>Pseudomonadota</taxon>
        <taxon>Gammaproteobacteria</taxon>
        <taxon>Alteromonadales</taxon>
        <taxon>Colwelliaceae</taxon>
        <taxon>Thalassotalea</taxon>
    </lineage>
</organism>
<dbReference type="EMBL" id="QUOT01000001">
    <property type="protein sequence ID" value="REL31826.1"/>
    <property type="molecule type" value="Genomic_DNA"/>
</dbReference>
<keyword evidence="1" id="KW-0472">Membrane</keyword>